<comment type="caution">
    <text evidence="3">The sequence shown here is derived from an EMBL/GenBank/DDBJ whole genome shotgun (WGS) entry which is preliminary data.</text>
</comment>
<evidence type="ECO:0000313" key="3">
    <source>
        <dbReference type="EMBL" id="RYR27016.1"/>
    </source>
</evidence>
<evidence type="ECO:0000256" key="2">
    <source>
        <dbReference type="SAM" id="Phobius"/>
    </source>
</evidence>
<protein>
    <submittedName>
        <fullName evidence="3">Uncharacterized protein</fullName>
    </submittedName>
</protein>
<name>A0A445AKN7_ARAHY</name>
<dbReference type="EMBL" id="SDMP01000012">
    <property type="protein sequence ID" value="RYR27016.1"/>
    <property type="molecule type" value="Genomic_DNA"/>
</dbReference>
<feature type="transmembrane region" description="Helical" evidence="2">
    <location>
        <begin position="146"/>
        <end position="169"/>
    </location>
</feature>
<organism evidence="3 4">
    <name type="scientific">Arachis hypogaea</name>
    <name type="common">Peanut</name>
    <dbReference type="NCBI Taxonomy" id="3818"/>
    <lineage>
        <taxon>Eukaryota</taxon>
        <taxon>Viridiplantae</taxon>
        <taxon>Streptophyta</taxon>
        <taxon>Embryophyta</taxon>
        <taxon>Tracheophyta</taxon>
        <taxon>Spermatophyta</taxon>
        <taxon>Magnoliopsida</taxon>
        <taxon>eudicotyledons</taxon>
        <taxon>Gunneridae</taxon>
        <taxon>Pentapetalae</taxon>
        <taxon>rosids</taxon>
        <taxon>fabids</taxon>
        <taxon>Fabales</taxon>
        <taxon>Fabaceae</taxon>
        <taxon>Papilionoideae</taxon>
        <taxon>50 kb inversion clade</taxon>
        <taxon>dalbergioids sensu lato</taxon>
        <taxon>Dalbergieae</taxon>
        <taxon>Pterocarpus clade</taxon>
        <taxon>Arachis</taxon>
    </lineage>
</organism>
<dbReference type="GO" id="GO:0016491">
    <property type="term" value="F:oxidoreductase activity"/>
    <property type="evidence" value="ECO:0007669"/>
    <property type="project" value="InterPro"/>
</dbReference>
<feature type="region of interest" description="Disordered" evidence="1">
    <location>
        <begin position="36"/>
        <end position="78"/>
    </location>
</feature>
<dbReference type="AlphaFoldDB" id="A0A445AKN7"/>
<feature type="region of interest" description="Disordered" evidence="1">
    <location>
        <begin position="1"/>
        <end position="21"/>
    </location>
</feature>
<dbReference type="STRING" id="3818.A0A445AKN7"/>
<dbReference type="Proteomes" id="UP000289738">
    <property type="component" value="Chromosome B02"/>
</dbReference>
<evidence type="ECO:0000256" key="1">
    <source>
        <dbReference type="SAM" id="MobiDB-lite"/>
    </source>
</evidence>
<keyword evidence="2" id="KW-1133">Transmembrane helix</keyword>
<feature type="transmembrane region" description="Helical" evidence="2">
    <location>
        <begin position="235"/>
        <end position="253"/>
    </location>
</feature>
<keyword evidence="2" id="KW-0812">Transmembrane</keyword>
<feature type="transmembrane region" description="Helical" evidence="2">
    <location>
        <begin position="260"/>
        <end position="281"/>
    </location>
</feature>
<feature type="compositionally biased region" description="Basic and acidic residues" evidence="1">
    <location>
        <begin position="41"/>
        <end position="55"/>
    </location>
</feature>
<keyword evidence="2" id="KW-0472">Membrane</keyword>
<proteinExistence type="predicted"/>
<reference evidence="3 4" key="1">
    <citation type="submission" date="2019-01" db="EMBL/GenBank/DDBJ databases">
        <title>Sequencing of cultivated peanut Arachis hypogaea provides insights into genome evolution and oil improvement.</title>
        <authorList>
            <person name="Chen X."/>
        </authorList>
    </citation>
    <scope>NUCLEOTIDE SEQUENCE [LARGE SCALE GENOMIC DNA]</scope>
    <source>
        <strain evidence="4">cv. Fuhuasheng</strain>
        <tissue evidence="3">Leaves</tissue>
    </source>
</reference>
<dbReference type="Gene3D" id="3.40.605.10">
    <property type="entry name" value="Aldehyde Dehydrogenase, Chain A, domain 1"/>
    <property type="match status" value="1"/>
</dbReference>
<evidence type="ECO:0000313" key="4">
    <source>
        <dbReference type="Proteomes" id="UP000289738"/>
    </source>
</evidence>
<keyword evidence="4" id="KW-1185">Reference proteome</keyword>
<sequence length="282" mass="32242">MLREEREKRRRRGKGGRSWAGAAEFAAAATVALTCRRKARTARERTAKREGDRISSPRSQRRRRPHHGSTPSRLATAATTKLAVVAIEAEERECVREERESARSRRRRTTKREGEAEDDEPRGEGGGLFSHRPSLSSWLPSIGVKAVAISLHVVMVFPAVTVAIALYAVCSYHHPPRSSHLLTEYYGSGETKKVSWKESQLKWLRRFLIEKEEDILKALMLDLGKHQVEAFRDEVMPLFNLFIIILENGLFLFKKVCHHIYYLPLLSLMKIFDIIIIAFLLV</sequence>
<accession>A0A445AKN7</accession>
<gene>
    <name evidence="3" type="ORF">Ahy_B02g061340</name>
</gene>
<dbReference type="InterPro" id="IPR016162">
    <property type="entry name" value="Ald_DH_N"/>
</dbReference>
<feature type="region of interest" description="Disordered" evidence="1">
    <location>
        <begin position="95"/>
        <end position="130"/>
    </location>
</feature>